<keyword evidence="3" id="KW-1185">Reference proteome</keyword>
<dbReference type="AlphaFoldDB" id="A0A6H5GGF8"/>
<feature type="region of interest" description="Disordered" evidence="1">
    <location>
        <begin position="1"/>
        <end position="20"/>
    </location>
</feature>
<evidence type="ECO:0000313" key="3">
    <source>
        <dbReference type="Proteomes" id="UP000479000"/>
    </source>
</evidence>
<reference evidence="2 3" key="1">
    <citation type="submission" date="2020-02" db="EMBL/GenBank/DDBJ databases">
        <authorList>
            <person name="Ferguson B K."/>
        </authorList>
    </citation>
    <scope>NUCLEOTIDE SEQUENCE [LARGE SCALE GENOMIC DNA]</scope>
</reference>
<feature type="compositionally biased region" description="Basic and acidic residues" evidence="1">
    <location>
        <begin position="1"/>
        <end position="10"/>
    </location>
</feature>
<proteinExistence type="predicted"/>
<evidence type="ECO:0000313" key="2">
    <source>
        <dbReference type="EMBL" id="CAB0001069.1"/>
    </source>
</evidence>
<accession>A0A6H5GGF8</accession>
<feature type="non-terminal residue" evidence="2">
    <location>
        <position position="62"/>
    </location>
</feature>
<organism evidence="2 3">
    <name type="scientific">Nesidiocoris tenuis</name>
    <dbReference type="NCBI Taxonomy" id="355587"/>
    <lineage>
        <taxon>Eukaryota</taxon>
        <taxon>Metazoa</taxon>
        <taxon>Ecdysozoa</taxon>
        <taxon>Arthropoda</taxon>
        <taxon>Hexapoda</taxon>
        <taxon>Insecta</taxon>
        <taxon>Pterygota</taxon>
        <taxon>Neoptera</taxon>
        <taxon>Paraneoptera</taxon>
        <taxon>Hemiptera</taxon>
        <taxon>Heteroptera</taxon>
        <taxon>Panheteroptera</taxon>
        <taxon>Cimicomorpha</taxon>
        <taxon>Miridae</taxon>
        <taxon>Dicyphina</taxon>
        <taxon>Nesidiocoris</taxon>
    </lineage>
</organism>
<protein>
    <submittedName>
        <fullName evidence="2">Uncharacterized protein</fullName>
    </submittedName>
</protein>
<dbReference type="Proteomes" id="UP000479000">
    <property type="component" value="Unassembled WGS sequence"/>
</dbReference>
<dbReference type="EMBL" id="CADCXU010010366">
    <property type="protein sequence ID" value="CAB0001069.1"/>
    <property type="molecule type" value="Genomic_DNA"/>
</dbReference>
<sequence>MFYKNSENHQVKSSQSLKPACTKNAIEIRRNNVTENSNCDKIIYPRFSISRTSTRSRNPADR</sequence>
<name>A0A6H5GGF8_9HEMI</name>
<evidence type="ECO:0000256" key="1">
    <source>
        <dbReference type="SAM" id="MobiDB-lite"/>
    </source>
</evidence>
<gene>
    <name evidence="2" type="ORF">NTEN_LOCUS6856</name>
</gene>